<reference evidence="2 3" key="1">
    <citation type="submission" date="2020-10" db="EMBL/GenBank/DDBJ databases">
        <title>Plant Genome Project.</title>
        <authorList>
            <person name="Zhang R.-G."/>
        </authorList>
    </citation>
    <scope>NUCLEOTIDE SEQUENCE [LARGE SCALE GENOMIC DNA]</scope>
    <source>
        <strain evidence="2">FAFU-HL-1</strain>
        <tissue evidence="2">Leaf</tissue>
    </source>
</reference>
<evidence type="ECO:0000313" key="3">
    <source>
        <dbReference type="Proteomes" id="UP000657918"/>
    </source>
</evidence>
<dbReference type="InterPro" id="IPR004298">
    <property type="entry name" value="Nicotian_synth"/>
</dbReference>
<evidence type="ECO:0000256" key="1">
    <source>
        <dbReference type="RuleBase" id="RU368095"/>
    </source>
</evidence>
<dbReference type="GO" id="GO:0030418">
    <property type="term" value="P:nicotianamine biosynthetic process"/>
    <property type="evidence" value="ECO:0007669"/>
    <property type="project" value="UniProtKB-UniRule"/>
</dbReference>
<comment type="function">
    <text evidence="1">Synthesizes nicotianamine, a polyamine which serves as a sensor for the physiological iron status within the plant, and/or might be involved in the transport of iron.</text>
</comment>
<keyword evidence="3" id="KW-1185">Reference proteome</keyword>
<dbReference type="EMBL" id="JADGMS010000010">
    <property type="protein sequence ID" value="KAF9674264.1"/>
    <property type="molecule type" value="Genomic_DNA"/>
</dbReference>
<protein>
    <recommendedName>
        <fullName evidence="1">Nicotianamine synthase</fullName>
        <ecNumber evidence="1">2.5.1.43</ecNumber>
    </recommendedName>
</protein>
<gene>
    <name evidence="2" type="ORF">SADUNF_Sadunf10G0109300</name>
</gene>
<evidence type="ECO:0000313" key="2">
    <source>
        <dbReference type="EMBL" id="KAF9674264.1"/>
    </source>
</evidence>
<dbReference type="AlphaFoldDB" id="A0A835JTK1"/>
<dbReference type="Proteomes" id="UP000657918">
    <property type="component" value="Unassembled WGS sequence"/>
</dbReference>
<keyword evidence="1" id="KW-0949">S-adenosyl-L-methionine</keyword>
<keyword evidence="1" id="KW-0808">Transferase</keyword>
<comment type="caution">
    <text evidence="2">The sequence shown here is derived from an EMBL/GenBank/DDBJ whole genome shotgun (WGS) entry which is preliminary data.</text>
</comment>
<proteinExistence type="inferred from homology"/>
<comment type="catalytic activity">
    <reaction evidence="1">
        <text>3 S-adenosyl-L-methionine = nicotianamine + 3 S-methyl-5'-thioadenosine + 3 H(+)</text>
        <dbReference type="Rhea" id="RHEA:16481"/>
        <dbReference type="ChEBI" id="CHEBI:15378"/>
        <dbReference type="ChEBI" id="CHEBI:17509"/>
        <dbReference type="ChEBI" id="CHEBI:58249"/>
        <dbReference type="ChEBI" id="CHEBI:59789"/>
        <dbReference type="EC" id="2.5.1.43"/>
    </reaction>
</comment>
<comment type="similarity">
    <text evidence="1">Belongs to the nicotianamine synthase (NAS)-like family.</text>
</comment>
<dbReference type="Pfam" id="PF03059">
    <property type="entry name" value="NAS"/>
    <property type="match status" value="1"/>
</dbReference>
<accession>A0A835JTK1</accession>
<sequence>MSGHYHNDDTDNHFSLNLSYIKRRLEGYLLAYWGMVIAKQVSHSSVPMGWQQELLIEKVCEISGEISSLKQYAVVFQSALVGMNKKEKVKVTKHLAKHVSWIFPIASEFTWSSGTKEL</sequence>
<dbReference type="GO" id="GO:0030410">
    <property type="term" value="F:nicotianamine synthase activity"/>
    <property type="evidence" value="ECO:0007669"/>
    <property type="project" value="UniProtKB-UniRule"/>
</dbReference>
<dbReference type="EC" id="2.5.1.43" evidence="1"/>
<name>A0A835JTK1_9ROSI</name>
<organism evidence="2 3">
    <name type="scientific">Salix dunnii</name>
    <dbReference type="NCBI Taxonomy" id="1413687"/>
    <lineage>
        <taxon>Eukaryota</taxon>
        <taxon>Viridiplantae</taxon>
        <taxon>Streptophyta</taxon>
        <taxon>Embryophyta</taxon>
        <taxon>Tracheophyta</taxon>
        <taxon>Spermatophyta</taxon>
        <taxon>Magnoliopsida</taxon>
        <taxon>eudicotyledons</taxon>
        <taxon>Gunneridae</taxon>
        <taxon>Pentapetalae</taxon>
        <taxon>rosids</taxon>
        <taxon>fabids</taxon>
        <taxon>Malpighiales</taxon>
        <taxon>Salicaceae</taxon>
        <taxon>Saliceae</taxon>
        <taxon>Salix</taxon>
    </lineage>
</organism>